<gene>
    <name evidence="3" type="ordered locus">Spirs_2881</name>
</gene>
<evidence type="ECO:0000256" key="2">
    <source>
        <dbReference type="ARBA" id="ARBA00022695"/>
    </source>
</evidence>
<dbReference type="Proteomes" id="UP000002318">
    <property type="component" value="Chromosome"/>
</dbReference>
<dbReference type="SUPFAM" id="SSF53448">
    <property type="entry name" value="Nucleotide-diphospho-sugar transferases"/>
    <property type="match status" value="1"/>
</dbReference>
<protein>
    <recommendedName>
        <fullName evidence="5">UTP--glucose-1-phosphate uridylyltransferase</fullName>
    </recommendedName>
</protein>
<dbReference type="OrthoDB" id="369470at2"/>
<dbReference type="Gene3D" id="3.90.550.10">
    <property type="entry name" value="Spore Coat Polysaccharide Biosynthesis Protein SpsA, Chain A"/>
    <property type="match status" value="1"/>
</dbReference>
<evidence type="ECO:0000256" key="1">
    <source>
        <dbReference type="ARBA" id="ARBA00022679"/>
    </source>
</evidence>
<keyword evidence="2" id="KW-0548">Nucleotidyltransferase</keyword>
<sequence length="518" mass="57396">MEQQFSSRIEEQFRIHSIDRSLTLSILDGFNRGDFDHFIPAKVRSIPEPDGKRIVDMSGKEHVSLSVPRKTAEKRLESLIGPRYKEYIPDNADRKGMLTFSREELERIGIVLYAKSAFGVLNGGSATSYVDENKNRDFAPSLFEWYRTIFERIAPNAAGKAKGITPAFIHPDGSSGPSFMELKMRALLLGARAYRQSTGDKHAIPLPLFQMTSRYNNDQILAAYEEYRNSPFLTSLIEETGIDGTKALSGIQPLIAAYTHSDQGRPKGLFTQAFGEKDRLLPLPGGHGQNFIALKEVYNSLLARGYRFAWLGNVDNLGASPDPLQLGFFALSDAQAAFEFSFKTAVDVKGGILIRDEQDRLNCADIGPAISPAELQRVEATGKPILFNCASALFDLKRLCSRLDSIIKELPLRFSDQKKDAGCYSQAEQVTWEVIGMLDHPLIFGVKKSERFLAAKLLTESLLTSGIGLDDPNFPDISKGSSSLRELGKVLNAGLCRGLSSNYGLTLKNGRWIPQEET</sequence>
<evidence type="ECO:0000313" key="4">
    <source>
        <dbReference type="Proteomes" id="UP000002318"/>
    </source>
</evidence>
<dbReference type="RefSeq" id="WP_013255443.1">
    <property type="nucleotide sequence ID" value="NC_014364.1"/>
</dbReference>
<dbReference type="HOGENOM" id="CLU_525719_0_0_12"/>
<evidence type="ECO:0000313" key="3">
    <source>
        <dbReference type="EMBL" id="ADK81984.1"/>
    </source>
</evidence>
<evidence type="ECO:0008006" key="5">
    <source>
        <dbReference type="Google" id="ProtNLM"/>
    </source>
</evidence>
<dbReference type="KEGG" id="ssm:Spirs_2881"/>
<dbReference type="eggNOG" id="COG4284">
    <property type="taxonomic scope" value="Bacteria"/>
</dbReference>
<keyword evidence="1" id="KW-0808">Transferase</keyword>
<reference evidence="3 4" key="1">
    <citation type="journal article" date="2010" name="Stand. Genomic Sci.">
        <title>Complete genome sequence of Spirochaeta smaragdinae type strain (SEBR 4228).</title>
        <authorList>
            <person name="Mavromatis K."/>
            <person name="Yasawong M."/>
            <person name="Chertkov O."/>
            <person name="Lapidus A."/>
            <person name="Lucas S."/>
            <person name="Nolan M."/>
            <person name="Del Rio T.G."/>
            <person name="Tice H."/>
            <person name="Cheng J.F."/>
            <person name="Pitluck S."/>
            <person name="Liolios K."/>
            <person name="Ivanova N."/>
            <person name="Tapia R."/>
            <person name="Han C."/>
            <person name="Bruce D."/>
            <person name="Goodwin L."/>
            <person name="Pati A."/>
            <person name="Chen A."/>
            <person name="Palaniappan K."/>
            <person name="Land M."/>
            <person name="Hauser L."/>
            <person name="Chang Y.J."/>
            <person name="Jeffries C.D."/>
            <person name="Detter J.C."/>
            <person name="Rohde M."/>
            <person name="Brambilla E."/>
            <person name="Spring S."/>
            <person name="Goker M."/>
            <person name="Sikorski J."/>
            <person name="Woyke T."/>
            <person name="Bristow J."/>
            <person name="Eisen J.A."/>
            <person name="Markowitz V."/>
            <person name="Hugenholtz P."/>
            <person name="Klenk H.P."/>
            <person name="Kyrpides N.C."/>
        </authorList>
    </citation>
    <scope>NUCLEOTIDE SEQUENCE [LARGE SCALE GENOMIC DNA]</scope>
    <source>
        <strain evidence="4">DSM 11293 / JCM 15392 / SEBR 4228</strain>
    </source>
</reference>
<keyword evidence="4" id="KW-1185">Reference proteome</keyword>
<dbReference type="Pfam" id="PF01704">
    <property type="entry name" value="UDPGP"/>
    <property type="match status" value="1"/>
</dbReference>
<accession>E1R299</accession>
<dbReference type="InterPro" id="IPR002618">
    <property type="entry name" value="UDPGP_fam"/>
</dbReference>
<organism evidence="3 4">
    <name type="scientific">Sediminispirochaeta smaragdinae (strain DSM 11293 / JCM 15392 / SEBR 4228)</name>
    <name type="common">Spirochaeta smaragdinae</name>
    <dbReference type="NCBI Taxonomy" id="573413"/>
    <lineage>
        <taxon>Bacteria</taxon>
        <taxon>Pseudomonadati</taxon>
        <taxon>Spirochaetota</taxon>
        <taxon>Spirochaetia</taxon>
        <taxon>Spirochaetales</taxon>
        <taxon>Spirochaetaceae</taxon>
        <taxon>Sediminispirochaeta</taxon>
    </lineage>
</organism>
<dbReference type="STRING" id="573413.Spirs_2881"/>
<dbReference type="AlphaFoldDB" id="E1R299"/>
<dbReference type="GO" id="GO:0070569">
    <property type="term" value="F:uridylyltransferase activity"/>
    <property type="evidence" value="ECO:0007669"/>
    <property type="project" value="InterPro"/>
</dbReference>
<dbReference type="InterPro" id="IPR029044">
    <property type="entry name" value="Nucleotide-diphossugar_trans"/>
</dbReference>
<name>E1R299_SEDSS</name>
<proteinExistence type="predicted"/>
<dbReference type="EMBL" id="CP002116">
    <property type="protein sequence ID" value="ADK81984.1"/>
    <property type="molecule type" value="Genomic_DNA"/>
</dbReference>